<dbReference type="InterPro" id="IPR045103">
    <property type="entry name" value="RNF5/RNF185-like"/>
</dbReference>
<keyword evidence="7 11" id="KW-0833">Ubl conjugation pathway</keyword>
<dbReference type="EMBL" id="JAYMYQ010000001">
    <property type="protein sequence ID" value="KAK7362830.1"/>
    <property type="molecule type" value="Genomic_DNA"/>
</dbReference>
<keyword evidence="5 11" id="KW-0479">Metal-binding</keyword>
<dbReference type="InterPro" id="IPR017907">
    <property type="entry name" value="Znf_RING_CS"/>
</dbReference>
<feature type="transmembrane region" description="Helical" evidence="11">
    <location>
        <begin position="227"/>
        <end position="244"/>
    </location>
</feature>
<evidence type="ECO:0000256" key="2">
    <source>
        <dbReference type="ARBA" id="ARBA00004308"/>
    </source>
</evidence>
<dbReference type="EC" id="2.3.2.27" evidence="11"/>
<keyword evidence="11" id="KW-0256">Endoplasmic reticulum</keyword>
<comment type="caution">
    <text evidence="13">The sequence shown here is derived from an EMBL/GenBank/DDBJ whole genome shotgun (WGS) entry which is preliminary data.</text>
</comment>
<dbReference type="GO" id="GO:0006511">
    <property type="term" value="P:ubiquitin-dependent protein catabolic process"/>
    <property type="evidence" value="ECO:0007669"/>
    <property type="project" value="UniProtKB-UniRule"/>
</dbReference>
<comment type="catalytic activity">
    <reaction evidence="1 11">
        <text>S-ubiquitinyl-[E2 ubiquitin-conjugating enzyme]-L-cysteine + [acceptor protein]-L-lysine = [E2 ubiquitin-conjugating enzyme]-L-cysteine + N(6)-ubiquitinyl-[acceptor protein]-L-lysine.</text>
        <dbReference type="EC" id="2.3.2.27"/>
    </reaction>
</comment>
<dbReference type="PROSITE" id="PS50089">
    <property type="entry name" value="ZF_RING_2"/>
    <property type="match status" value="1"/>
</dbReference>
<keyword evidence="11" id="KW-0812">Transmembrane</keyword>
<keyword evidence="14" id="KW-1185">Reference proteome</keyword>
<organism evidence="13 14">
    <name type="scientific">Canavalia gladiata</name>
    <name type="common">Sword bean</name>
    <name type="synonym">Dolichos gladiatus</name>
    <dbReference type="NCBI Taxonomy" id="3824"/>
    <lineage>
        <taxon>Eukaryota</taxon>
        <taxon>Viridiplantae</taxon>
        <taxon>Streptophyta</taxon>
        <taxon>Embryophyta</taxon>
        <taxon>Tracheophyta</taxon>
        <taxon>Spermatophyta</taxon>
        <taxon>Magnoliopsida</taxon>
        <taxon>eudicotyledons</taxon>
        <taxon>Gunneridae</taxon>
        <taxon>Pentapetalae</taxon>
        <taxon>rosids</taxon>
        <taxon>fabids</taxon>
        <taxon>Fabales</taxon>
        <taxon>Fabaceae</taxon>
        <taxon>Papilionoideae</taxon>
        <taxon>50 kb inversion clade</taxon>
        <taxon>NPAAA clade</taxon>
        <taxon>indigoferoid/millettioid clade</taxon>
        <taxon>Phaseoleae</taxon>
        <taxon>Canavalia</taxon>
    </lineage>
</organism>
<evidence type="ECO:0000256" key="10">
    <source>
        <dbReference type="PROSITE-ProRule" id="PRU00175"/>
    </source>
</evidence>
<dbReference type="InterPro" id="IPR001841">
    <property type="entry name" value="Znf_RING"/>
</dbReference>
<dbReference type="GO" id="GO:0008270">
    <property type="term" value="F:zinc ion binding"/>
    <property type="evidence" value="ECO:0007669"/>
    <property type="project" value="UniProtKB-KW"/>
</dbReference>
<comment type="domain">
    <text evidence="11">The RING-type zinc finger domain is responsible for E3 ligase activity.</text>
</comment>
<comment type="pathway">
    <text evidence="3 11">Protein modification; protein ubiquitination.</text>
</comment>
<dbReference type="Gene3D" id="3.30.40.10">
    <property type="entry name" value="Zinc/RING finger domain, C3HC4 (zinc finger)"/>
    <property type="match status" value="1"/>
</dbReference>
<keyword evidence="8 11" id="KW-0862">Zinc</keyword>
<dbReference type="PROSITE" id="PS00518">
    <property type="entry name" value="ZF_RING_1"/>
    <property type="match status" value="1"/>
</dbReference>
<dbReference type="FunFam" id="3.30.40.10:FF:001150">
    <property type="entry name" value="E3 ubiquitin-protein ligase RMA1H1 isoform A"/>
    <property type="match status" value="1"/>
</dbReference>
<dbReference type="InterPro" id="IPR018957">
    <property type="entry name" value="Znf_C3HC4_RING-type"/>
</dbReference>
<dbReference type="AlphaFoldDB" id="A0AAN9MXF4"/>
<proteinExistence type="predicted"/>
<keyword evidence="9 11" id="KW-0472">Membrane</keyword>
<comment type="subcellular location">
    <subcellularLocation>
        <location evidence="2">Endomembrane system</location>
    </subcellularLocation>
    <subcellularLocation>
        <location evidence="11">Endoplasmic reticulum membrane</location>
        <topology evidence="11">Single-pass type IV membrane protein</topology>
    </subcellularLocation>
</comment>
<comment type="function">
    <text evidence="11">E3 ubiquitin-protein ligase.</text>
</comment>
<dbReference type="GO" id="GO:0061630">
    <property type="term" value="F:ubiquitin protein ligase activity"/>
    <property type="evidence" value="ECO:0007669"/>
    <property type="project" value="UniProtKB-UniRule"/>
</dbReference>
<evidence type="ECO:0000256" key="5">
    <source>
        <dbReference type="ARBA" id="ARBA00022723"/>
    </source>
</evidence>
<reference evidence="13 14" key="1">
    <citation type="submission" date="2024-01" db="EMBL/GenBank/DDBJ databases">
        <title>The genomes of 5 underutilized Papilionoideae crops provide insights into root nodulation and disease resistanc.</title>
        <authorList>
            <person name="Jiang F."/>
        </authorList>
    </citation>
    <scope>NUCLEOTIDE SEQUENCE [LARGE SCALE GENOMIC DNA]</scope>
    <source>
        <strain evidence="13">LVBAO_FW01</strain>
        <tissue evidence="13">Leaves</tissue>
    </source>
</reference>
<gene>
    <name evidence="13" type="ORF">VNO77_04954</name>
</gene>
<dbReference type="SMART" id="SM00184">
    <property type="entry name" value="RING"/>
    <property type="match status" value="1"/>
</dbReference>
<evidence type="ECO:0000256" key="4">
    <source>
        <dbReference type="ARBA" id="ARBA00022679"/>
    </source>
</evidence>
<evidence type="ECO:0000256" key="11">
    <source>
        <dbReference type="RuleBase" id="RU369090"/>
    </source>
</evidence>
<dbReference type="PANTHER" id="PTHR12313">
    <property type="entry name" value="E3 UBIQUITIN-PROTEIN LIGASE RNF5-RELATED"/>
    <property type="match status" value="1"/>
</dbReference>
<evidence type="ECO:0000256" key="6">
    <source>
        <dbReference type="ARBA" id="ARBA00022771"/>
    </source>
</evidence>
<keyword evidence="4 11" id="KW-0808">Transferase</keyword>
<protein>
    <recommendedName>
        <fullName evidence="11">E3 ubiquitin-protein ligase RMA</fullName>
        <ecNumber evidence="11">2.3.2.27</ecNumber>
    </recommendedName>
    <alternativeName>
        <fullName evidence="11">Protein RING membrane-anchor</fullName>
    </alternativeName>
    <alternativeName>
        <fullName evidence="11">RING-type E3 ubiquitin transferase RMA</fullName>
    </alternativeName>
</protein>
<evidence type="ECO:0000313" key="14">
    <source>
        <dbReference type="Proteomes" id="UP001367508"/>
    </source>
</evidence>
<accession>A0AAN9MXF4</accession>
<dbReference type="InterPro" id="IPR013083">
    <property type="entry name" value="Znf_RING/FYVE/PHD"/>
</dbReference>
<evidence type="ECO:0000256" key="1">
    <source>
        <dbReference type="ARBA" id="ARBA00000900"/>
    </source>
</evidence>
<feature type="domain" description="RING-type" evidence="12">
    <location>
        <begin position="30"/>
        <end position="77"/>
    </location>
</feature>
<keyword evidence="11" id="KW-1133">Transmembrane helix</keyword>
<evidence type="ECO:0000256" key="8">
    <source>
        <dbReference type="ARBA" id="ARBA00022833"/>
    </source>
</evidence>
<sequence>MAFERYVSQEWKSISNPVTETENLDGCFDCNICLDFAHEPIVTLCGHLYCWPCIYKWLHVQSASLAPDEHPQCPVCKDDICHTTMVPLYGRGQALAHRDRDEKASYLNMFIPPRPPALGAQSLLATPSQSGQQLPYRNPYQNQHFNPPLHQEEDDTSSQMLNLGATMAPGFPHLVVGMFGEMFYARVFGNSENLYTYPNPSYHMVGSNSPRLRRQEMQAADKSLNRISIFLLCCFILCLIFDAYKMHHLIFGLAVNSRMAFGFERKSYIMPIQAFQKKLFNSSFLQVAVVHLDSGRSECYPSPHLLHHPSSNAPPSPPLQPLSYLLLHYLEML</sequence>
<dbReference type="Proteomes" id="UP001367508">
    <property type="component" value="Unassembled WGS sequence"/>
</dbReference>
<evidence type="ECO:0000256" key="7">
    <source>
        <dbReference type="ARBA" id="ARBA00022786"/>
    </source>
</evidence>
<dbReference type="SUPFAM" id="SSF57850">
    <property type="entry name" value="RING/U-box"/>
    <property type="match status" value="1"/>
</dbReference>
<name>A0AAN9MXF4_CANGL</name>
<dbReference type="GO" id="GO:0005789">
    <property type="term" value="C:endoplasmic reticulum membrane"/>
    <property type="evidence" value="ECO:0007669"/>
    <property type="project" value="UniProtKB-SubCell"/>
</dbReference>
<dbReference type="Pfam" id="PF00097">
    <property type="entry name" value="zf-C3HC4"/>
    <property type="match status" value="1"/>
</dbReference>
<evidence type="ECO:0000256" key="3">
    <source>
        <dbReference type="ARBA" id="ARBA00004906"/>
    </source>
</evidence>
<evidence type="ECO:0000259" key="12">
    <source>
        <dbReference type="PROSITE" id="PS50089"/>
    </source>
</evidence>
<keyword evidence="6 10" id="KW-0863">Zinc-finger</keyword>
<evidence type="ECO:0000313" key="13">
    <source>
        <dbReference type="EMBL" id="KAK7362830.1"/>
    </source>
</evidence>
<evidence type="ECO:0000256" key="9">
    <source>
        <dbReference type="ARBA" id="ARBA00023136"/>
    </source>
</evidence>